<dbReference type="KEGG" id="nva:G3M78_06140"/>
<evidence type="ECO:0000256" key="9">
    <source>
        <dbReference type="ARBA" id="ARBA00031812"/>
    </source>
</evidence>
<evidence type="ECO:0000256" key="4">
    <source>
        <dbReference type="ARBA" id="ARBA00022679"/>
    </source>
</evidence>
<dbReference type="EMBL" id="CP048620">
    <property type="protein sequence ID" value="QPJ64989.1"/>
    <property type="molecule type" value="Genomic_DNA"/>
</dbReference>
<evidence type="ECO:0000256" key="3">
    <source>
        <dbReference type="ARBA" id="ARBA00022004"/>
    </source>
</evidence>
<dbReference type="Pfam" id="PF01507">
    <property type="entry name" value="PAPS_reduct"/>
    <property type="match status" value="1"/>
</dbReference>
<keyword evidence="6" id="KW-0547">Nucleotide-binding</keyword>
<dbReference type="GO" id="GO:0004781">
    <property type="term" value="F:sulfate adenylyltransferase (ATP) activity"/>
    <property type="evidence" value="ECO:0007669"/>
    <property type="project" value="UniProtKB-EC"/>
</dbReference>
<dbReference type="PANTHER" id="PTHR43196">
    <property type="entry name" value="SULFATE ADENYLYLTRANSFERASE SUBUNIT 2"/>
    <property type="match status" value="1"/>
</dbReference>
<keyword evidence="7" id="KW-0067">ATP-binding</keyword>
<evidence type="ECO:0000256" key="5">
    <source>
        <dbReference type="ARBA" id="ARBA00022695"/>
    </source>
</evidence>
<dbReference type="Gene3D" id="3.40.50.620">
    <property type="entry name" value="HUPs"/>
    <property type="match status" value="1"/>
</dbReference>
<dbReference type="InterPro" id="IPR050128">
    <property type="entry name" value="Sulfate_adenylyltrnsfr_sub2"/>
</dbReference>
<dbReference type="InterPro" id="IPR002500">
    <property type="entry name" value="PAPS_reduct_dom"/>
</dbReference>
<dbReference type="PANTHER" id="PTHR43196:SF1">
    <property type="entry name" value="SULFATE ADENYLYLTRANSFERASE SUBUNIT 2"/>
    <property type="match status" value="1"/>
</dbReference>
<dbReference type="Proteomes" id="UP000594464">
    <property type="component" value="Chromosome"/>
</dbReference>
<dbReference type="AlphaFoldDB" id="A0A7T0C1S9"/>
<evidence type="ECO:0000256" key="8">
    <source>
        <dbReference type="ARBA" id="ARBA00030256"/>
    </source>
</evidence>
<evidence type="ECO:0000256" key="7">
    <source>
        <dbReference type="ARBA" id="ARBA00022840"/>
    </source>
</evidence>
<keyword evidence="4 11" id="KW-0808">Transferase</keyword>
<evidence type="ECO:0000256" key="2">
    <source>
        <dbReference type="ARBA" id="ARBA00012391"/>
    </source>
</evidence>
<evidence type="ECO:0000256" key="6">
    <source>
        <dbReference type="ARBA" id="ARBA00022741"/>
    </source>
</evidence>
<dbReference type="GO" id="GO:0005524">
    <property type="term" value="F:ATP binding"/>
    <property type="evidence" value="ECO:0007669"/>
    <property type="project" value="UniProtKB-KW"/>
</dbReference>
<name>A0A7T0C1S9_9BACT</name>
<sequence length="267" mass="31268">MDHLDHLENQSIYILREAYKNFKNLAMLWSIGKDSTVLVWLARKAFFGQCPIPLVHIDTTYKIPAMIEYRDRVAKEWGLNLVVGKNEKALAEGMDHTQGRMVCCEALKTMGLHSVMEQKGYTGLILGIRRDEEGTRAKERYFSPRNKDFEWDFKDQPPELWDQYKTSFEEGTHIRIHPILHWTELNVWEYIQREKIPIIDLYFANEEGKRYRSLGCAPCTNPIESQAKTIDEIVEELKTIDTAERSGRAQDQENTYAMQKLRARGYM</sequence>
<organism evidence="11 12">
    <name type="scientific">Candidatus Nitrohelix vancouverensis</name>
    <dbReference type="NCBI Taxonomy" id="2705534"/>
    <lineage>
        <taxon>Bacteria</taxon>
        <taxon>Pseudomonadati</taxon>
        <taxon>Nitrospinota/Tectimicrobiota group</taxon>
        <taxon>Nitrospinota</taxon>
        <taxon>Nitrospinia</taxon>
        <taxon>Nitrospinales</taxon>
        <taxon>Nitrospinaceae</taxon>
        <taxon>Candidatus Nitrohelix</taxon>
    </lineage>
</organism>
<dbReference type="EC" id="2.7.7.4" evidence="2"/>
<dbReference type="InterPro" id="IPR014729">
    <property type="entry name" value="Rossmann-like_a/b/a_fold"/>
</dbReference>
<evidence type="ECO:0000256" key="1">
    <source>
        <dbReference type="ARBA" id="ARBA00008885"/>
    </source>
</evidence>
<dbReference type="GO" id="GO:0000103">
    <property type="term" value="P:sulfate assimilation"/>
    <property type="evidence" value="ECO:0007669"/>
    <property type="project" value="InterPro"/>
</dbReference>
<dbReference type="SUPFAM" id="SSF52402">
    <property type="entry name" value="Adenine nucleotide alpha hydrolases-like"/>
    <property type="match status" value="1"/>
</dbReference>
<dbReference type="InterPro" id="IPR011784">
    <property type="entry name" value="SO4_adenylTrfase_ssu"/>
</dbReference>
<protein>
    <recommendedName>
        <fullName evidence="3">Sulfate adenylyltransferase subunit 2</fullName>
        <ecNumber evidence="2">2.7.7.4</ecNumber>
    </recommendedName>
    <alternativeName>
        <fullName evidence="8">ATP-sulfurylase small subunit</fullName>
    </alternativeName>
    <alternativeName>
        <fullName evidence="9">Sulfate adenylate transferase</fullName>
    </alternativeName>
</protein>
<evidence type="ECO:0000313" key="11">
    <source>
        <dbReference type="EMBL" id="QPJ64989.1"/>
    </source>
</evidence>
<accession>A0A7T0C1S9</accession>
<dbReference type="NCBIfam" id="NF003587">
    <property type="entry name" value="PRK05253.1"/>
    <property type="match status" value="1"/>
</dbReference>
<comment type="similarity">
    <text evidence="1">Belongs to the PAPS reductase family. CysD subfamily.</text>
</comment>
<gene>
    <name evidence="11" type="ORF">G3M78_06140</name>
</gene>
<keyword evidence="5 11" id="KW-0548">Nucleotidyltransferase</keyword>
<proteinExistence type="inferred from homology"/>
<dbReference type="PIRSF" id="PIRSF002936">
    <property type="entry name" value="CysDAde_trans"/>
    <property type="match status" value="1"/>
</dbReference>
<evidence type="ECO:0000259" key="10">
    <source>
        <dbReference type="Pfam" id="PF01507"/>
    </source>
</evidence>
<reference evidence="12" key="1">
    <citation type="submission" date="2020-02" db="EMBL/GenBank/DDBJ databases">
        <title>Genomic and physiological characterization of two novel Nitrospinaceae genera.</title>
        <authorList>
            <person name="Mueller A.J."/>
            <person name="Jung M.-Y."/>
            <person name="Strachan C.R."/>
            <person name="Herbold C.W."/>
            <person name="Kirkegaard R.H."/>
            <person name="Daims H."/>
        </authorList>
    </citation>
    <scope>NUCLEOTIDE SEQUENCE [LARGE SCALE GENOMIC DNA]</scope>
</reference>
<evidence type="ECO:0000313" key="12">
    <source>
        <dbReference type="Proteomes" id="UP000594464"/>
    </source>
</evidence>
<feature type="domain" description="Phosphoadenosine phosphosulphate reductase" evidence="10">
    <location>
        <begin position="24"/>
        <end position="222"/>
    </location>
</feature>